<evidence type="ECO:0000313" key="2">
    <source>
        <dbReference type="EMBL" id="RKS75913.1"/>
    </source>
</evidence>
<dbReference type="InterPro" id="IPR036390">
    <property type="entry name" value="WH_DNA-bd_sf"/>
</dbReference>
<dbReference type="RefSeq" id="WP_121304645.1">
    <property type="nucleotide sequence ID" value="NZ_RBWW01000003.1"/>
</dbReference>
<comment type="caution">
    <text evidence="2">The sequence shown here is derived from an EMBL/GenBank/DDBJ whole genome shotgun (WGS) entry which is preliminary data.</text>
</comment>
<organism evidence="2 3">
    <name type="scientific">Haloarcula quadrata</name>
    <dbReference type="NCBI Taxonomy" id="182779"/>
    <lineage>
        <taxon>Archaea</taxon>
        <taxon>Methanobacteriati</taxon>
        <taxon>Methanobacteriota</taxon>
        <taxon>Stenosarchaea group</taxon>
        <taxon>Halobacteria</taxon>
        <taxon>Halobacteriales</taxon>
        <taxon>Haloarculaceae</taxon>
        <taxon>Haloarcula</taxon>
    </lineage>
</organism>
<dbReference type="SUPFAM" id="SSF46785">
    <property type="entry name" value="Winged helix' DNA-binding domain"/>
    <property type="match status" value="1"/>
</dbReference>
<dbReference type="AlphaFoldDB" id="A0A495QQZ7"/>
<dbReference type="InterPro" id="IPR000835">
    <property type="entry name" value="HTH_MarR-typ"/>
</dbReference>
<reference evidence="2 3" key="1">
    <citation type="submission" date="2018-10" db="EMBL/GenBank/DDBJ databases">
        <title>Genomic Encyclopedia of Archaeal and Bacterial Type Strains, Phase II (KMG-II): from individual species to whole genera.</title>
        <authorList>
            <person name="Goeker M."/>
        </authorList>
    </citation>
    <scope>NUCLEOTIDE SEQUENCE [LARGE SCALE GENOMIC DNA]</scope>
    <source>
        <strain evidence="2 3">DSM 11927</strain>
    </source>
</reference>
<protein>
    <submittedName>
        <fullName evidence="2">MarR family protein</fullName>
    </submittedName>
</protein>
<sequence length="107" mass="11988">MPINIDRFEDESEDTLNITEGTQPHRILTFLTANDDQAFTQTEIYEATDIPRGSVGVVLSRLEDRGLVRHRGRYWAIADDDRLASFAAQQAASSASTTDDYYADTDT</sequence>
<dbReference type="InterPro" id="IPR036388">
    <property type="entry name" value="WH-like_DNA-bd_sf"/>
</dbReference>
<keyword evidence="3" id="KW-1185">Reference proteome</keyword>
<feature type="domain" description="HTH marR-type" evidence="1">
    <location>
        <begin position="25"/>
        <end position="71"/>
    </location>
</feature>
<evidence type="ECO:0000259" key="1">
    <source>
        <dbReference type="Pfam" id="PF12802"/>
    </source>
</evidence>
<dbReference type="Pfam" id="PF12802">
    <property type="entry name" value="MarR_2"/>
    <property type="match status" value="1"/>
</dbReference>
<dbReference type="Proteomes" id="UP000268233">
    <property type="component" value="Unassembled WGS sequence"/>
</dbReference>
<dbReference type="EMBL" id="RBWW01000003">
    <property type="protein sequence ID" value="RKS75913.1"/>
    <property type="molecule type" value="Genomic_DNA"/>
</dbReference>
<evidence type="ECO:0000313" key="3">
    <source>
        <dbReference type="Proteomes" id="UP000268233"/>
    </source>
</evidence>
<dbReference type="Gene3D" id="1.10.10.10">
    <property type="entry name" value="Winged helix-like DNA-binding domain superfamily/Winged helix DNA-binding domain"/>
    <property type="match status" value="1"/>
</dbReference>
<accession>A0A495QQZ7</accession>
<name>A0A495QQZ7_9EURY</name>
<gene>
    <name evidence="2" type="ORF">BDK61_4531</name>
</gene>
<proteinExistence type="predicted"/>
<dbReference type="GO" id="GO:0003700">
    <property type="term" value="F:DNA-binding transcription factor activity"/>
    <property type="evidence" value="ECO:0007669"/>
    <property type="project" value="InterPro"/>
</dbReference>